<sequence length="50" mass="5431">MHLFPSFNRCGAACSLCRDISCSVPGSGRNSGSYCNGFILVSWLVHPNRL</sequence>
<protein>
    <submittedName>
        <fullName evidence="1">Uncharacterized protein</fullName>
    </submittedName>
</protein>
<proteinExistence type="predicted"/>
<dbReference type="AlphaFoldDB" id="A0ABC9TVA9"/>
<accession>A0ABC9TVA9</accession>
<dbReference type="EMBL" id="AWSU01000245">
    <property type="protein sequence ID" value="ERI75518.1"/>
    <property type="molecule type" value="Genomic_DNA"/>
</dbReference>
<evidence type="ECO:0000313" key="1">
    <source>
        <dbReference type="EMBL" id="ERI75518.1"/>
    </source>
</evidence>
<gene>
    <name evidence="1" type="ORF">CLOSYM_03202</name>
</gene>
<organism evidence="1 2">
    <name type="scientific">[Clostridium] symbiosum ATCC 14940</name>
    <dbReference type="NCBI Taxonomy" id="411472"/>
    <lineage>
        <taxon>Bacteria</taxon>
        <taxon>Bacillati</taxon>
        <taxon>Bacillota</taxon>
        <taxon>Clostridia</taxon>
        <taxon>Lachnospirales</taxon>
        <taxon>Lachnospiraceae</taxon>
        <taxon>Otoolea</taxon>
    </lineage>
</organism>
<comment type="caution">
    <text evidence="1">The sequence shown here is derived from an EMBL/GenBank/DDBJ whole genome shotgun (WGS) entry which is preliminary data.</text>
</comment>
<name>A0ABC9TVA9_CLOSY</name>
<reference evidence="1 2" key="1">
    <citation type="submission" date="2013-07" db="EMBL/GenBank/DDBJ databases">
        <authorList>
            <person name="Weinstock G."/>
            <person name="Sodergren E."/>
            <person name="Wylie T."/>
            <person name="Fulton L."/>
            <person name="Fulton R."/>
            <person name="Fronick C."/>
            <person name="O'Laughlin M."/>
            <person name="Godfrey J."/>
            <person name="Miner T."/>
            <person name="Herter B."/>
            <person name="Appelbaum E."/>
            <person name="Cordes M."/>
            <person name="Lek S."/>
            <person name="Wollam A."/>
            <person name="Pepin K.H."/>
            <person name="Palsikar V.B."/>
            <person name="Mitreva M."/>
            <person name="Wilson R.K."/>
        </authorList>
    </citation>
    <scope>NUCLEOTIDE SEQUENCE [LARGE SCALE GENOMIC DNA]</scope>
    <source>
        <strain evidence="1 2">ATCC 14940</strain>
    </source>
</reference>
<evidence type="ECO:0000313" key="2">
    <source>
        <dbReference type="Proteomes" id="UP000016491"/>
    </source>
</evidence>
<dbReference type="Proteomes" id="UP000016491">
    <property type="component" value="Unassembled WGS sequence"/>
</dbReference>